<keyword evidence="1" id="KW-1133">Transmembrane helix</keyword>
<reference evidence="2 3" key="1">
    <citation type="journal article" date="2015" name="Genome Announc.">
        <title>Complete Genome Sequence of Spiroplasma turonicum Strain Tab4cT, a Parasite of a Horse Fly, Haematopota sp. (Diptera: Tabanidae).</title>
        <authorList>
            <person name="Davis R.E."/>
            <person name="Shao J."/>
            <person name="Zhao Y."/>
            <person name="Gasparich G.E."/>
            <person name="Gaynor B.J."/>
            <person name="Donofrio N."/>
        </authorList>
    </citation>
    <scope>NUCLEOTIDE SEQUENCE [LARGE SCALE GENOMIC DNA]</scope>
    <source>
        <strain evidence="2 3">Tab4c</strain>
    </source>
</reference>
<dbReference type="Proteomes" id="UP000067243">
    <property type="component" value="Chromosome"/>
</dbReference>
<name>A0A0K1P760_9MOLU</name>
<dbReference type="PATRIC" id="fig|216946.3.peg.817"/>
<feature type="transmembrane region" description="Helical" evidence="1">
    <location>
        <begin position="6"/>
        <end position="29"/>
    </location>
</feature>
<dbReference type="STRING" id="216946.STURO_v1c07850"/>
<feature type="transmembrane region" description="Helical" evidence="1">
    <location>
        <begin position="61"/>
        <end position="82"/>
    </location>
</feature>
<evidence type="ECO:0000313" key="3">
    <source>
        <dbReference type="Proteomes" id="UP000067243"/>
    </source>
</evidence>
<keyword evidence="1" id="KW-0472">Membrane</keyword>
<sequence>MTTEKWIFLGSAIGFLIIAIILIILKLVLKSKQNKNTSTIKLDKSYRGGLAGIWSFTKEHFLTFSILICFVFAGSCILIIVVSK</sequence>
<proteinExistence type="predicted"/>
<gene>
    <name evidence="2" type="ORF">STURON_00788</name>
</gene>
<accession>A0A0K1P760</accession>
<evidence type="ECO:0000256" key="1">
    <source>
        <dbReference type="SAM" id="Phobius"/>
    </source>
</evidence>
<dbReference type="EMBL" id="CP012328">
    <property type="protein sequence ID" value="AKU80034.1"/>
    <property type="molecule type" value="Genomic_DNA"/>
</dbReference>
<dbReference type="OrthoDB" id="390381at2"/>
<keyword evidence="3" id="KW-1185">Reference proteome</keyword>
<keyword evidence="1" id="KW-0812">Transmembrane</keyword>
<dbReference type="AlphaFoldDB" id="A0A0K1P760"/>
<organism evidence="2 3">
    <name type="scientific">Spiroplasma turonicum</name>
    <dbReference type="NCBI Taxonomy" id="216946"/>
    <lineage>
        <taxon>Bacteria</taxon>
        <taxon>Bacillati</taxon>
        <taxon>Mycoplasmatota</taxon>
        <taxon>Mollicutes</taxon>
        <taxon>Entomoplasmatales</taxon>
        <taxon>Spiroplasmataceae</taxon>
        <taxon>Spiroplasma</taxon>
    </lineage>
</organism>
<dbReference type="RefSeq" id="WP_075048610.1">
    <property type="nucleotide sequence ID" value="NZ_CP012328.1"/>
</dbReference>
<protein>
    <submittedName>
        <fullName evidence="2">Uncharacterized protein</fullName>
    </submittedName>
</protein>
<dbReference type="KEGG" id="stur:STURON_00788"/>
<evidence type="ECO:0000313" key="2">
    <source>
        <dbReference type="EMBL" id="AKU80034.1"/>
    </source>
</evidence>